<dbReference type="Pfam" id="PF00753">
    <property type="entry name" value="Lactamase_B"/>
    <property type="match status" value="1"/>
</dbReference>
<keyword evidence="2" id="KW-0378">Hydrolase</keyword>
<dbReference type="InterPro" id="IPR052533">
    <property type="entry name" value="WalJ/YycJ-like"/>
</dbReference>
<dbReference type="InterPro" id="IPR036866">
    <property type="entry name" value="RibonucZ/Hydroxyglut_hydro"/>
</dbReference>
<dbReference type="InterPro" id="IPR001279">
    <property type="entry name" value="Metallo-B-lactamas"/>
</dbReference>
<dbReference type="OrthoDB" id="9781189at2"/>
<protein>
    <submittedName>
        <fullName evidence="2">MBL fold metallo-hydrolase</fullName>
    </submittedName>
</protein>
<sequence length="278" mass="31223">MQYCALASGSNGNCYYVAKEDTAILVDAGINNKHIHLRMASLGIMPSLIKAIFITHEHTDHIQGLSVFAKKYQIPVFITEGSLKGSRLNLPDHLVRLILPHEVVQIGPLTIYGIPKYHDAKEPCSFMVSDGEVNIAVLTDLGRVCDNVKVAIRHADVLMLESNYDEEMLQNGRYSYYLKNRIRSGWGHISNAMSLAAFLENRSQRLKHLILGHLSGENNRIELVHETFAPHCEGIKLSIANRYEHTPMYTLQSQQASVAQVFVYEELTYEASIVLKSS</sequence>
<dbReference type="Gene3D" id="3.60.15.10">
    <property type="entry name" value="Ribonuclease Z/Hydroxyacylglutathione hydrolase-like"/>
    <property type="match status" value="1"/>
</dbReference>
<feature type="domain" description="Metallo-beta-lactamase" evidence="1">
    <location>
        <begin position="11"/>
        <end position="186"/>
    </location>
</feature>
<name>A0A6N8KZY5_9SPHI</name>
<dbReference type="PANTHER" id="PTHR47619">
    <property type="entry name" value="METALLO-HYDROLASE YYCJ-RELATED"/>
    <property type="match status" value="1"/>
</dbReference>
<dbReference type="SUPFAM" id="SSF56281">
    <property type="entry name" value="Metallo-hydrolase/oxidoreductase"/>
    <property type="match status" value="1"/>
</dbReference>
<dbReference type="GO" id="GO:0016787">
    <property type="term" value="F:hydrolase activity"/>
    <property type="evidence" value="ECO:0007669"/>
    <property type="project" value="UniProtKB-KW"/>
</dbReference>
<comment type="caution">
    <text evidence="2">The sequence shown here is derived from an EMBL/GenBank/DDBJ whole genome shotgun (WGS) entry which is preliminary data.</text>
</comment>
<evidence type="ECO:0000313" key="3">
    <source>
        <dbReference type="Proteomes" id="UP000435036"/>
    </source>
</evidence>
<evidence type="ECO:0000313" key="2">
    <source>
        <dbReference type="EMBL" id="MVZ61781.1"/>
    </source>
</evidence>
<dbReference type="PANTHER" id="PTHR47619:SF1">
    <property type="entry name" value="EXODEOXYRIBONUCLEASE WALJ"/>
    <property type="match status" value="1"/>
</dbReference>
<evidence type="ECO:0000259" key="1">
    <source>
        <dbReference type="SMART" id="SM00849"/>
    </source>
</evidence>
<keyword evidence="3" id="KW-1185">Reference proteome</keyword>
<dbReference type="EMBL" id="WSQA01000004">
    <property type="protein sequence ID" value="MVZ61781.1"/>
    <property type="molecule type" value="Genomic_DNA"/>
</dbReference>
<gene>
    <name evidence="2" type="ORF">GQF63_07110</name>
</gene>
<proteinExistence type="predicted"/>
<organism evidence="2 3">
    <name type="scientific">Sphingobacterium humi</name>
    <dbReference type="NCBI Taxonomy" id="1796905"/>
    <lineage>
        <taxon>Bacteria</taxon>
        <taxon>Pseudomonadati</taxon>
        <taxon>Bacteroidota</taxon>
        <taxon>Sphingobacteriia</taxon>
        <taxon>Sphingobacteriales</taxon>
        <taxon>Sphingobacteriaceae</taxon>
        <taxon>Sphingobacterium</taxon>
    </lineage>
</organism>
<reference evidence="2 3" key="1">
    <citation type="submission" date="2019-12" db="EMBL/GenBank/DDBJ databases">
        <authorList>
            <person name="Dong K."/>
        </authorList>
    </citation>
    <scope>NUCLEOTIDE SEQUENCE [LARGE SCALE GENOMIC DNA]</scope>
    <source>
        <strain evidence="2 3">JCM 31225</strain>
    </source>
</reference>
<dbReference type="AlphaFoldDB" id="A0A6N8KZY5"/>
<dbReference type="SMART" id="SM00849">
    <property type="entry name" value="Lactamase_B"/>
    <property type="match status" value="1"/>
</dbReference>
<accession>A0A6N8KZY5</accession>
<dbReference type="Proteomes" id="UP000435036">
    <property type="component" value="Unassembled WGS sequence"/>
</dbReference>